<dbReference type="Gene3D" id="3.30.450.20">
    <property type="entry name" value="PAS domain"/>
    <property type="match status" value="1"/>
</dbReference>
<dbReference type="Pfam" id="PF00512">
    <property type="entry name" value="HisKA"/>
    <property type="match status" value="1"/>
</dbReference>
<dbReference type="PROSITE" id="PS50109">
    <property type="entry name" value="HIS_KIN"/>
    <property type="match status" value="1"/>
</dbReference>
<accession>A0A0S2TAE1</accession>
<dbReference type="CDD" id="cd00130">
    <property type="entry name" value="PAS"/>
    <property type="match status" value="1"/>
</dbReference>
<dbReference type="InterPro" id="IPR036890">
    <property type="entry name" value="HATPase_C_sf"/>
</dbReference>
<evidence type="ECO:0000256" key="2">
    <source>
        <dbReference type="ARBA" id="ARBA00012438"/>
    </source>
</evidence>
<dbReference type="Pfam" id="PF08448">
    <property type="entry name" value="PAS_4"/>
    <property type="match status" value="1"/>
</dbReference>
<dbReference type="InterPro" id="IPR000014">
    <property type="entry name" value="PAS"/>
</dbReference>
<dbReference type="Pfam" id="PF02518">
    <property type="entry name" value="HATPase_c"/>
    <property type="match status" value="1"/>
</dbReference>
<dbReference type="NCBIfam" id="NF008293">
    <property type="entry name" value="PRK11073.1"/>
    <property type="match status" value="1"/>
</dbReference>
<evidence type="ECO:0000256" key="12">
    <source>
        <dbReference type="ARBA" id="ARBA00042313"/>
    </source>
</evidence>
<dbReference type="SMART" id="SM00387">
    <property type="entry name" value="HATPase_c"/>
    <property type="match status" value="1"/>
</dbReference>
<evidence type="ECO:0000256" key="8">
    <source>
        <dbReference type="ARBA" id="ARBA00023012"/>
    </source>
</evidence>
<gene>
    <name evidence="15" type="ORF">Tel_02420</name>
</gene>
<keyword evidence="8" id="KW-0902">Two-component regulatory system</keyword>
<evidence type="ECO:0000313" key="16">
    <source>
        <dbReference type="Proteomes" id="UP000055136"/>
    </source>
</evidence>
<organism evidence="15 16">
    <name type="scientific">Candidatus Tenderia electrophaga</name>
    <dbReference type="NCBI Taxonomy" id="1748243"/>
    <lineage>
        <taxon>Bacteria</taxon>
        <taxon>Pseudomonadati</taxon>
        <taxon>Pseudomonadota</taxon>
        <taxon>Gammaproteobacteria</taxon>
        <taxon>Candidatus Tenderiales</taxon>
        <taxon>Candidatus Tenderiaceae</taxon>
        <taxon>Candidatus Tenderia</taxon>
    </lineage>
</organism>
<protein>
    <recommendedName>
        <fullName evidence="11">Sensory histidine kinase/phosphatase NtrB</fullName>
        <ecNumber evidence="2">2.7.13.3</ecNumber>
    </recommendedName>
    <alternativeName>
        <fullName evidence="12">Nitrogen regulation protein NR(II)</fullName>
    </alternativeName>
    <alternativeName>
        <fullName evidence="13">Nitrogen regulator II</fullName>
    </alternativeName>
</protein>
<dbReference type="InterPro" id="IPR005467">
    <property type="entry name" value="His_kinase_dom"/>
</dbReference>
<comment type="function">
    <text evidence="10">Member of the two-component regulatory system NtrB/NtrC, which controls expression of the nitrogen-regulated (ntr) genes in response to nitrogen limitation. Under conditions of nitrogen limitation, NtrB autophosphorylates and transfers the phosphoryl group to NtrC. In the presence of nitrogen, acts as a phosphatase that dephosphorylates and inactivates NtrC.</text>
</comment>
<dbReference type="Gene3D" id="3.30.565.10">
    <property type="entry name" value="Histidine kinase-like ATPase, C-terminal domain"/>
    <property type="match status" value="1"/>
</dbReference>
<dbReference type="InterPro" id="IPR004358">
    <property type="entry name" value="Sig_transdc_His_kin-like_C"/>
</dbReference>
<dbReference type="SMART" id="SM00388">
    <property type="entry name" value="HisKA"/>
    <property type="match status" value="1"/>
</dbReference>
<keyword evidence="3" id="KW-0597">Phosphoprotein</keyword>
<evidence type="ECO:0000256" key="7">
    <source>
        <dbReference type="ARBA" id="ARBA00022840"/>
    </source>
</evidence>
<sequence>MTQDLIQQNALFKRILDNANTALLVFDRQLRLNYLNPAGEMLFALSLHRAEGIGLAALFADSCKFISNVEQALHSNHPFTERELAFSLPNNRHITADCTVTPLAEDSADAKLLVELAQVDRQLRIAREEHLLAQHNATRDVIRGLAHEIKNPLGGLRGAAQLLQAELDDDQLKEYTAIIIQEADRLQNLMNRMLGPNTLPHKQSTNIHELLERVRQLVKTELPAGIEIQRDYDPSVPNVYADPDQLIQAVLNLTRNAVQALKDQGTIVLRSRIQRQITLGQKRHKLAACIEVIDDGPGIEADMLDRMFYPMVTGRADGTGLGLPIAQALINQHGGLIECSSRPGETIFTILLPLEKA</sequence>
<keyword evidence="7" id="KW-0067">ATP-binding</keyword>
<dbReference type="InterPro" id="IPR035965">
    <property type="entry name" value="PAS-like_dom_sf"/>
</dbReference>
<dbReference type="SUPFAM" id="SSF55874">
    <property type="entry name" value="ATPase domain of HSP90 chaperone/DNA topoisomerase II/histidine kinase"/>
    <property type="match status" value="1"/>
</dbReference>
<reference evidence="15" key="1">
    <citation type="submission" date="2015-10" db="EMBL/GenBank/DDBJ databases">
        <title>Description of Candidatus Tenderia electrophaga gen. nov, sp. nov., an Uncultivated Electroautotroph from a Biocathode Enrichment.</title>
        <authorList>
            <person name="Eddie B.J."/>
            <person name="Malanoski A.P."/>
            <person name="Wang Z."/>
            <person name="Hall R.J."/>
            <person name="Oh S.D."/>
            <person name="Heiner C."/>
            <person name="Lin B."/>
            <person name="Strycharz-Glaven S.M."/>
        </authorList>
    </citation>
    <scope>NUCLEOTIDE SEQUENCE [LARGE SCALE GENOMIC DNA]</scope>
    <source>
        <strain evidence="15">NRL1</strain>
    </source>
</reference>
<dbReference type="InterPro" id="IPR003594">
    <property type="entry name" value="HATPase_dom"/>
</dbReference>
<feature type="domain" description="Histidine kinase" evidence="14">
    <location>
        <begin position="144"/>
        <end position="356"/>
    </location>
</feature>
<evidence type="ECO:0000256" key="3">
    <source>
        <dbReference type="ARBA" id="ARBA00022553"/>
    </source>
</evidence>
<dbReference type="EMBL" id="CP013099">
    <property type="protein sequence ID" value="ALP52086.1"/>
    <property type="molecule type" value="Genomic_DNA"/>
</dbReference>
<dbReference type="PANTHER" id="PTHR43065">
    <property type="entry name" value="SENSOR HISTIDINE KINASE"/>
    <property type="match status" value="1"/>
</dbReference>
<dbReference type="EC" id="2.7.13.3" evidence="2"/>
<dbReference type="Gene3D" id="1.10.287.130">
    <property type="match status" value="1"/>
</dbReference>
<dbReference type="Proteomes" id="UP000055136">
    <property type="component" value="Chromosome"/>
</dbReference>
<proteinExistence type="predicted"/>
<evidence type="ECO:0000259" key="14">
    <source>
        <dbReference type="PROSITE" id="PS50109"/>
    </source>
</evidence>
<dbReference type="InterPro" id="IPR003661">
    <property type="entry name" value="HisK_dim/P_dom"/>
</dbReference>
<keyword evidence="9" id="KW-0535">Nitrogen fixation</keyword>
<name>A0A0S2TAE1_9GAMM</name>
<keyword evidence="4" id="KW-0808">Transferase</keyword>
<dbReference type="KEGG" id="tee:Tel_02420"/>
<evidence type="ECO:0000256" key="11">
    <source>
        <dbReference type="ARBA" id="ARBA00039567"/>
    </source>
</evidence>
<dbReference type="SUPFAM" id="SSF47384">
    <property type="entry name" value="Homodimeric domain of signal transducing histidine kinase"/>
    <property type="match status" value="1"/>
</dbReference>
<evidence type="ECO:0000256" key="1">
    <source>
        <dbReference type="ARBA" id="ARBA00000085"/>
    </source>
</evidence>
<dbReference type="InterPro" id="IPR036097">
    <property type="entry name" value="HisK_dim/P_sf"/>
</dbReference>
<dbReference type="SUPFAM" id="SSF55785">
    <property type="entry name" value="PYP-like sensor domain (PAS domain)"/>
    <property type="match status" value="1"/>
</dbReference>
<keyword evidence="5" id="KW-0547">Nucleotide-binding</keyword>
<dbReference type="InterPro" id="IPR013656">
    <property type="entry name" value="PAS_4"/>
</dbReference>
<keyword evidence="16" id="KW-1185">Reference proteome</keyword>
<dbReference type="CDD" id="cd00082">
    <property type="entry name" value="HisKA"/>
    <property type="match status" value="1"/>
</dbReference>
<evidence type="ECO:0000313" key="15">
    <source>
        <dbReference type="EMBL" id="ALP52086.1"/>
    </source>
</evidence>
<dbReference type="STRING" id="1748243.Tel_02420"/>
<dbReference type="PANTHER" id="PTHR43065:SF16">
    <property type="entry name" value="SENSORY HISTIDINE KINASE_PHOSPHATASE NTRB"/>
    <property type="match status" value="1"/>
</dbReference>
<evidence type="ECO:0000256" key="10">
    <source>
        <dbReference type="ARBA" id="ARBA00037696"/>
    </source>
</evidence>
<evidence type="ECO:0000256" key="9">
    <source>
        <dbReference type="ARBA" id="ARBA00023231"/>
    </source>
</evidence>
<evidence type="ECO:0000256" key="4">
    <source>
        <dbReference type="ARBA" id="ARBA00022679"/>
    </source>
</evidence>
<dbReference type="AlphaFoldDB" id="A0A0S2TAE1"/>
<dbReference type="PRINTS" id="PR00344">
    <property type="entry name" value="BCTRLSENSOR"/>
</dbReference>
<keyword evidence="6 15" id="KW-0418">Kinase</keyword>
<dbReference type="GO" id="GO:0000155">
    <property type="term" value="F:phosphorelay sensor kinase activity"/>
    <property type="evidence" value="ECO:0007669"/>
    <property type="project" value="InterPro"/>
</dbReference>
<evidence type="ECO:0000256" key="13">
    <source>
        <dbReference type="ARBA" id="ARBA00043094"/>
    </source>
</evidence>
<evidence type="ECO:0000256" key="6">
    <source>
        <dbReference type="ARBA" id="ARBA00022777"/>
    </source>
</evidence>
<dbReference type="GO" id="GO:0005524">
    <property type="term" value="F:ATP binding"/>
    <property type="evidence" value="ECO:0007669"/>
    <property type="project" value="UniProtKB-KW"/>
</dbReference>
<evidence type="ECO:0000256" key="5">
    <source>
        <dbReference type="ARBA" id="ARBA00022741"/>
    </source>
</evidence>
<comment type="catalytic activity">
    <reaction evidence="1">
        <text>ATP + protein L-histidine = ADP + protein N-phospho-L-histidine.</text>
        <dbReference type="EC" id="2.7.13.3"/>
    </reaction>
</comment>